<proteinExistence type="predicted"/>
<sequence length="115" mass="13047">MGVLLMLFWVVNTGNSSASATARLLFIFPDKDSVYQYHEEDFIDSLSSDVDTMKTVRVYVDSVYFEIKLREDTPDSLIADICEGILYKILDRADSSYMDLKQGISLINGKPIHAR</sequence>
<reference evidence="1" key="1">
    <citation type="journal article" date="2020" name="mSystems">
        <title>Genome- and Community-Level Interaction Insights into Carbon Utilization and Element Cycling Functions of Hydrothermarchaeota in Hydrothermal Sediment.</title>
        <authorList>
            <person name="Zhou Z."/>
            <person name="Liu Y."/>
            <person name="Xu W."/>
            <person name="Pan J."/>
            <person name="Luo Z.H."/>
            <person name="Li M."/>
        </authorList>
    </citation>
    <scope>NUCLEOTIDE SEQUENCE [LARGE SCALE GENOMIC DNA]</scope>
    <source>
        <strain evidence="1">HyVt-102</strain>
    </source>
</reference>
<protein>
    <submittedName>
        <fullName evidence="1">Uncharacterized protein</fullName>
    </submittedName>
</protein>
<dbReference type="Proteomes" id="UP000885847">
    <property type="component" value="Unassembled WGS sequence"/>
</dbReference>
<organism evidence="1">
    <name type="scientific">candidate division WOR-3 bacterium</name>
    <dbReference type="NCBI Taxonomy" id="2052148"/>
    <lineage>
        <taxon>Bacteria</taxon>
        <taxon>Bacteria division WOR-3</taxon>
    </lineage>
</organism>
<gene>
    <name evidence="1" type="ORF">ENF18_03630</name>
</gene>
<name>A0A7C0VA77_UNCW3</name>
<comment type="caution">
    <text evidence="1">The sequence shown here is derived from an EMBL/GenBank/DDBJ whole genome shotgun (WGS) entry which is preliminary data.</text>
</comment>
<dbReference type="EMBL" id="DQWE01000173">
    <property type="protein sequence ID" value="HDI82867.1"/>
    <property type="molecule type" value="Genomic_DNA"/>
</dbReference>
<evidence type="ECO:0000313" key="1">
    <source>
        <dbReference type="EMBL" id="HDI82867.1"/>
    </source>
</evidence>
<accession>A0A7C0VA77</accession>
<dbReference type="AlphaFoldDB" id="A0A7C0VA77"/>